<gene>
    <name evidence="2" type="ORF">Goari_023414</name>
</gene>
<evidence type="ECO:0000313" key="2">
    <source>
        <dbReference type="EMBL" id="MBA0681626.1"/>
    </source>
</evidence>
<comment type="caution">
    <text evidence="2">The sequence shown here is derived from an EMBL/GenBank/DDBJ whole genome shotgun (WGS) entry which is preliminary data.</text>
</comment>
<organism evidence="2 3">
    <name type="scientific">Gossypium aridum</name>
    <name type="common">American cotton</name>
    <name type="synonym">Erioxylum aridum</name>
    <dbReference type="NCBI Taxonomy" id="34290"/>
    <lineage>
        <taxon>Eukaryota</taxon>
        <taxon>Viridiplantae</taxon>
        <taxon>Streptophyta</taxon>
        <taxon>Embryophyta</taxon>
        <taxon>Tracheophyta</taxon>
        <taxon>Spermatophyta</taxon>
        <taxon>Magnoliopsida</taxon>
        <taxon>eudicotyledons</taxon>
        <taxon>Gunneridae</taxon>
        <taxon>Pentapetalae</taxon>
        <taxon>rosids</taxon>
        <taxon>malvids</taxon>
        <taxon>Malvales</taxon>
        <taxon>Malvaceae</taxon>
        <taxon>Malvoideae</taxon>
        <taxon>Gossypium</taxon>
    </lineage>
</organism>
<evidence type="ECO:0000313" key="3">
    <source>
        <dbReference type="Proteomes" id="UP000593577"/>
    </source>
</evidence>
<protein>
    <submittedName>
        <fullName evidence="2">Uncharacterized protein</fullName>
    </submittedName>
</protein>
<dbReference type="EMBL" id="JABFAA010000005">
    <property type="protein sequence ID" value="MBA0681626.1"/>
    <property type="molecule type" value="Genomic_DNA"/>
</dbReference>
<feature type="compositionally biased region" description="Polar residues" evidence="1">
    <location>
        <begin position="126"/>
        <end position="135"/>
    </location>
</feature>
<sequence length="135" mass="14525">MGNTLPLSANLLPVSAPLPILSLSGYLGALAGDSGCFPFDDEAYSPIISLADLDPCYFEVISSIQSLPQFSTALAARTETMLYPYMSSQLLRLNTFRGEPGSFGFEWHFTPNHNSSTDSSTSVSSNRHLVSLTSP</sequence>
<keyword evidence="3" id="KW-1185">Reference proteome</keyword>
<feature type="region of interest" description="Disordered" evidence="1">
    <location>
        <begin position="114"/>
        <end position="135"/>
    </location>
</feature>
<proteinExistence type="predicted"/>
<dbReference type="Proteomes" id="UP000593577">
    <property type="component" value="Unassembled WGS sequence"/>
</dbReference>
<reference evidence="2 3" key="1">
    <citation type="journal article" date="2019" name="Genome Biol. Evol.">
        <title>Insights into the evolution of the New World diploid cottons (Gossypium, subgenus Houzingenia) based on genome sequencing.</title>
        <authorList>
            <person name="Grover C.E."/>
            <person name="Arick M.A. 2nd"/>
            <person name="Thrash A."/>
            <person name="Conover J.L."/>
            <person name="Sanders W.S."/>
            <person name="Peterson D.G."/>
            <person name="Frelichowski J.E."/>
            <person name="Scheffler J.A."/>
            <person name="Scheffler B.E."/>
            <person name="Wendel J.F."/>
        </authorList>
    </citation>
    <scope>NUCLEOTIDE SEQUENCE [LARGE SCALE GENOMIC DNA]</scope>
    <source>
        <strain evidence="2">185</strain>
        <tissue evidence="2">Leaf</tissue>
    </source>
</reference>
<dbReference type="AlphaFoldDB" id="A0A7J8X2X3"/>
<name>A0A7J8X2X3_GOSAI</name>
<feature type="compositionally biased region" description="Low complexity" evidence="1">
    <location>
        <begin position="115"/>
        <end position="125"/>
    </location>
</feature>
<accession>A0A7J8X2X3</accession>
<evidence type="ECO:0000256" key="1">
    <source>
        <dbReference type="SAM" id="MobiDB-lite"/>
    </source>
</evidence>